<accession>A0ABM9D6K1</accession>
<sequence length="248" mass="26724">MIVLKSPREIERMRASCRIVAEVLELLKERVAPGVTTLELEQLAVSETRKRKALPAFKGYGGFPYALCCSPNDRVIHGMPNAIPLCEGDILSIDFGVQYDEFYGDAAVTLPVGGVSAAAQDLLVATEQSLYRGIEKAVASGKLFDISHAVQSCVESRGYSVVRDFVGHGIGKKLHEDPQVPNYGTAGKGVRLKPGMVLAIEPMVNQGSYAVKVLEDGWTAVTADGKLSAHFEHTVAITDNGPEILTRL</sequence>
<feature type="binding site" evidence="6">
    <location>
        <position position="77"/>
    </location>
    <ligand>
        <name>substrate</name>
    </ligand>
</feature>
<keyword evidence="3 6" id="KW-0645">Protease</keyword>
<evidence type="ECO:0000256" key="2">
    <source>
        <dbReference type="ARBA" id="ARBA00022438"/>
    </source>
</evidence>
<feature type="binding site" evidence="6">
    <location>
        <position position="105"/>
    </location>
    <ligand>
        <name>a divalent metal cation</name>
        <dbReference type="ChEBI" id="CHEBI:60240"/>
        <label>1</label>
    </ligand>
</feature>
<keyword evidence="10" id="KW-1185">Reference proteome</keyword>
<dbReference type="NCBIfam" id="TIGR00500">
    <property type="entry name" value="met_pdase_I"/>
    <property type="match status" value="1"/>
</dbReference>
<dbReference type="Pfam" id="PF00557">
    <property type="entry name" value="Peptidase_M24"/>
    <property type="match status" value="1"/>
</dbReference>
<keyword evidence="4 6" id="KW-0479">Metal-binding</keyword>
<dbReference type="InterPro" id="IPR036005">
    <property type="entry name" value="Creatinase/aminopeptidase-like"/>
</dbReference>
<dbReference type="InterPro" id="IPR002467">
    <property type="entry name" value="Pept_M24A_MAP1"/>
</dbReference>
<comment type="catalytic activity">
    <reaction evidence="6 7">
        <text>Release of N-terminal amino acids, preferentially methionine, from peptides and arylamides.</text>
        <dbReference type="EC" id="3.4.11.18"/>
    </reaction>
</comment>
<feature type="binding site" evidence="6">
    <location>
        <position position="201"/>
    </location>
    <ligand>
        <name>a divalent metal cation</name>
        <dbReference type="ChEBI" id="CHEBI:60240"/>
        <label>2</label>
        <note>catalytic</note>
    </ligand>
</feature>
<keyword evidence="2 6" id="KW-0031">Aminopeptidase</keyword>
<feature type="binding site" evidence="6">
    <location>
        <position position="105"/>
    </location>
    <ligand>
        <name>a divalent metal cation</name>
        <dbReference type="ChEBI" id="CHEBI:60240"/>
        <label>2</label>
        <note>catalytic</note>
    </ligand>
</feature>
<dbReference type="PANTHER" id="PTHR43330">
    <property type="entry name" value="METHIONINE AMINOPEPTIDASE"/>
    <property type="match status" value="1"/>
</dbReference>
<comment type="similarity">
    <text evidence="6">Belongs to the peptidase M24A family. Methionine aminopeptidase type 1 subfamily.</text>
</comment>
<evidence type="ECO:0000256" key="5">
    <source>
        <dbReference type="ARBA" id="ARBA00022801"/>
    </source>
</evidence>
<dbReference type="SUPFAM" id="SSF55920">
    <property type="entry name" value="Creatinase/aminopeptidase"/>
    <property type="match status" value="1"/>
</dbReference>
<dbReference type="HAMAP" id="MF_01974">
    <property type="entry name" value="MetAP_1"/>
    <property type="match status" value="1"/>
</dbReference>
<evidence type="ECO:0000256" key="6">
    <source>
        <dbReference type="HAMAP-Rule" id="MF_01974"/>
    </source>
</evidence>
<feature type="binding site" evidence="6">
    <location>
        <position position="175"/>
    </location>
    <ligand>
        <name>substrate</name>
    </ligand>
</feature>
<protein>
    <recommendedName>
        <fullName evidence="6 7">Methionine aminopeptidase</fullName>
        <shortName evidence="6">MAP</shortName>
        <shortName evidence="6">MetAP</shortName>
        <ecNumber evidence="6 7">3.4.11.18</ecNumber>
    </recommendedName>
    <alternativeName>
        <fullName evidence="6">Peptidase M</fullName>
    </alternativeName>
</protein>
<comment type="cofactor">
    <cofactor evidence="6">
        <name>Co(2+)</name>
        <dbReference type="ChEBI" id="CHEBI:48828"/>
    </cofactor>
    <cofactor evidence="6">
        <name>Zn(2+)</name>
        <dbReference type="ChEBI" id="CHEBI:29105"/>
    </cofactor>
    <cofactor evidence="6">
        <name>Mn(2+)</name>
        <dbReference type="ChEBI" id="CHEBI:29035"/>
    </cofactor>
    <cofactor evidence="6">
        <name>Fe(2+)</name>
        <dbReference type="ChEBI" id="CHEBI:29033"/>
    </cofactor>
    <text evidence="6">Binds 2 divalent metal cations per subunit. Has a high-affinity and a low affinity metal-binding site. The true nature of the physiological cofactor is under debate. The enzyme is active with cobalt, zinc, manganese or divalent iron ions. Most likely, methionine aminopeptidases function as mononuclear Fe(2+)-metalloproteases under physiological conditions, and the catalytically relevant metal-binding site has been assigned to the histidine-containing high-affinity site.</text>
</comment>
<feature type="binding site" evidence="6">
    <location>
        <position position="232"/>
    </location>
    <ligand>
        <name>a divalent metal cation</name>
        <dbReference type="ChEBI" id="CHEBI:60240"/>
        <label>2</label>
        <note>catalytic</note>
    </ligand>
</feature>
<dbReference type="EC" id="3.4.11.18" evidence="6 7"/>
<evidence type="ECO:0000313" key="10">
    <source>
        <dbReference type="Proteomes" id="UP001295463"/>
    </source>
</evidence>
<dbReference type="GO" id="GO:0004239">
    <property type="term" value="F:initiator methionyl aminopeptidase activity"/>
    <property type="evidence" value="ECO:0007669"/>
    <property type="project" value="UniProtKB-EC"/>
</dbReference>
<dbReference type="Proteomes" id="UP001295463">
    <property type="component" value="Chromosome"/>
</dbReference>
<dbReference type="PROSITE" id="PS00680">
    <property type="entry name" value="MAP_1"/>
    <property type="match status" value="1"/>
</dbReference>
<name>A0ABM9D6K1_9BACT</name>
<reference evidence="9 10" key="1">
    <citation type="submission" date="2022-03" db="EMBL/GenBank/DDBJ databases">
        <authorList>
            <person name="Koch H."/>
        </authorList>
    </citation>
    <scope>NUCLEOTIDE SEQUENCE [LARGE SCALE GENOMIC DNA]</scope>
    <source>
        <strain evidence="9 10">G1</strain>
    </source>
</reference>
<comment type="subunit">
    <text evidence="6">Monomer.</text>
</comment>
<feature type="domain" description="Peptidase M24" evidence="8">
    <location>
        <begin position="11"/>
        <end position="239"/>
    </location>
</feature>
<dbReference type="PANTHER" id="PTHR43330:SF27">
    <property type="entry name" value="METHIONINE AMINOPEPTIDASE"/>
    <property type="match status" value="1"/>
</dbReference>
<keyword evidence="5 6" id="KW-0378">Hydrolase</keyword>
<feature type="binding site" evidence="6">
    <location>
        <position position="232"/>
    </location>
    <ligand>
        <name>a divalent metal cation</name>
        <dbReference type="ChEBI" id="CHEBI:60240"/>
        <label>1</label>
    </ligand>
</feature>
<evidence type="ECO:0000256" key="1">
    <source>
        <dbReference type="ARBA" id="ARBA00002521"/>
    </source>
</evidence>
<evidence type="ECO:0000256" key="7">
    <source>
        <dbReference type="RuleBase" id="RU003653"/>
    </source>
</evidence>
<evidence type="ECO:0000256" key="4">
    <source>
        <dbReference type="ARBA" id="ARBA00022723"/>
    </source>
</evidence>
<dbReference type="RefSeq" id="WP_305731524.1">
    <property type="nucleotide sequence ID" value="NZ_OW150024.1"/>
</dbReference>
<evidence type="ECO:0000259" key="8">
    <source>
        <dbReference type="Pfam" id="PF00557"/>
    </source>
</evidence>
<organism evidence="9 10">
    <name type="scientific">Trichlorobacter ammonificans</name>
    <dbReference type="NCBI Taxonomy" id="2916410"/>
    <lineage>
        <taxon>Bacteria</taxon>
        <taxon>Pseudomonadati</taxon>
        <taxon>Thermodesulfobacteriota</taxon>
        <taxon>Desulfuromonadia</taxon>
        <taxon>Geobacterales</taxon>
        <taxon>Geobacteraceae</taxon>
        <taxon>Trichlorobacter</taxon>
    </lineage>
</organism>
<comment type="function">
    <text evidence="1 6">Removes the N-terminal methionine from nascent proteins. The N-terminal methionine is often cleaved when the second residue in the primary sequence is small and uncharged (Met-Ala-, Cys, Gly, Pro, Ser, Thr, or Val). Requires deformylation of the N(alpha)-formylated initiator methionine before it can be hydrolyzed.</text>
</comment>
<dbReference type="EMBL" id="OW150024">
    <property type="protein sequence ID" value="CAH2030602.1"/>
    <property type="molecule type" value="Genomic_DNA"/>
</dbReference>
<dbReference type="CDD" id="cd01086">
    <property type="entry name" value="MetAP1"/>
    <property type="match status" value="1"/>
</dbReference>
<evidence type="ECO:0000256" key="3">
    <source>
        <dbReference type="ARBA" id="ARBA00022670"/>
    </source>
</evidence>
<feature type="binding site" evidence="6">
    <location>
        <position position="94"/>
    </location>
    <ligand>
        <name>a divalent metal cation</name>
        <dbReference type="ChEBI" id="CHEBI:60240"/>
        <label>1</label>
    </ligand>
</feature>
<dbReference type="InterPro" id="IPR000994">
    <property type="entry name" value="Pept_M24"/>
</dbReference>
<dbReference type="Gene3D" id="3.90.230.10">
    <property type="entry name" value="Creatinase/methionine aminopeptidase superfamily"/>
    <property type="match status" value="1"/>
</dbReference>
<dbReference type="PRINTS" id="PR00599">
    <property type="entry name" value="MAPEPTIDASE"/>
</dbReference>
<proteinExistence type="inferred from homology"/>
<dbReference type="InterPro" id="IPR001714">
    <property type="entry name" value="Pept_M24_MAP"/>
</dbReference>
<feature type="binding site" evidence="6">
    <location>
        <position position="168"/>
    </location>
    <ligand>
        <name>a divalent metal cation</name>
        <dbReference type="ChEBI" id="CHEBI:60240"/>
        <label>2</label>
        <note>catalytic</note>
    </ligand>
</feature>
<evidence type="ECO:0000313" key="9">
    <source>
        <dbReference type="EMBL" id="CAH2030602.1"/>
    </source>
</evidence>
<gene>
    <name evidence="6 9" type="primary">map</name>
    <name evidence="9" type="ORF">GEAMG1_0789</name>
</gene>